<keyword evidence="1" id="KW-0802">TPR repeat</keyword>
<dbReference type="AlphaFoldDB" id="A0A285CVE3"/>
<proteinExistence type="predicted"/>
<dbReference type="InterPro" id="IPR019734">
    <property type="entry name" value="TPR_rpt"/>
</dbReference>
<evidence type="ECO:0000313" key="2">
    <source>
        <dbReference type="EMBL" id="SNX71494.1"/>
    </source>
</evidence>
<sequence length="330" mass="38883">MSKKEDRNNSNVIPFPNLKERLIQLGAEALQNDEPEEAIDYLEQALRYDAEDERILWALIASYMEIKEWNKAKGLCQEMLHKGIGSYYMVFETYIKTLIELRQFEEASRHIAVLLEEQGNELSPNVQDRLEKLLSFIEKRKNRPEPSHESLGIKMDDAYWFEHLQLFQQDIRPFIKEIDMMLNEPDRHPFIKSVILHALIEQKYENPISVTKFDKRKTFVPKDEEGFNGQLFYQNLITLLKEQLEQENPSLLANLKQLIDRHFFILFPFQMEPSGEEEAWACAYHLKGMELYGFEVNKDLILATYETSLESVETSMNQILLLESIPFPEL</sequence>
<accession>A0A285CVE3</accession>
<protein>
    <submittedName>
        <fullName evidence="2">Uncharacterized protein</fullName>
    </submittedName>
</protein>
<gene>
    <name evidence="2" type="ORF">SAMN05877753_105261</name>
</gene>
<evidence type="ECO:0000313" key="3">
    <source>
        <dbReference type="Proteomes" id="UP000219546"/>
    </source>
</evidence>
<name>A0A285CVE3_9BACI</name>
<feature type="repeat" description="TPR" evidence="1">
    <location>
        <begin position="19"/>
        <end position="52"/>
    </location>
</feature>
<dbReference type="SUPFAM" id="SSF48452">
    <property type="entry name" value="TPR-like"/>
    <property type="match status" value="1"/>
</dbReference>
<dbReference type="PROSITE" id="PS50005">
    <property type="entry name" value="TPR"/>
    <property type="match status" value="1"/>
</dbReference>
<reference evidence="2 3" key="1">
    <citation type="submission" date="2017-08" db="EMBL/GenBank/DDBJ databases">
        <authorList>
            <person name="de Groot N.N."/>
        </authorList>
    </citation>
    <scope>NUCLEOTIDE SEQUENCE [LARGE SCALE GENOMIC DNA]</scope>
    <source>
        <strain evidence="2 3">JC228</strain>
    </source>
</reference>
<dbReference type="Proteomes" id="UP000219546">
    <property type="component" value="Unassembled WGS sequence"/>
</dbReference>
<evidence type="ECO:0000256" key="1">
    <source>
        <dbReference type="PROSITE-ProRule" id="PRU00339"/>
    </source>
</evidence>
<dbReference type="EMBL" id="OAOP01000005">
    <property type="protein sequence ID" value="SNX71494.1"/>
    <property type="molecule type" value="Genomic_DNA"/>
</dbReference>
<dbReference type="RefSeq" id="WP_097159059.1">
    <property type="nucleotide sequence ID" value="NZ_JBEPMQ010000004.1"/>
</dbReference>
<dbReference type="InterPro" id="IPR011990">
    <property type="entry name" value="TPR-like_helical_dom_sf"/>
</dbReference>
<dbReference type="Gene3D" id="1.25.40.10">
    <property type="entry name" value="Tetratricopeptide repeat domain"/>
    <property type="match status" value="1"/>
</dbReference>
<dbReference type="Pfam" id="PF14559">
    <property type="entry name" value="TPR_19"/>
    <property type="match status" value="1"/>
</dbReference>
<keyword evidence="3" id="KW-1185">Reference proteome</keyword>
<organism evidence="2 3">
    <name type="scientific">Bacillus oleivorans</name>
    <dbReference type="NCBI Taxonomy" id="1448271"/>
    <lineage>
        <taxon>Bacteria</taxon>
        <taxon>Bacillati</taxon>
        <taxon>Bacillota</taxon>
        <taxon>Bacilli</taxon>
        <taxon>Bacillales</taxon>
        <taxon>Bacillaceae</taxon>
        <taxon>Bacillus</taxon>
    </lineage>
</organism>
<dbReference type="OrthoDB" id="2364593at2"/>